<sequence length="141" mass="15664">METTDKLHKEEISGVERVLRWMLMLMLGAVFVVHFLPGTLHLLAALPKTPDRAVLIQQGFALLLVITTLALLAERTWAFLLLYISAITATLLMGISLVPWVVGLLRPEQATEGMIAANLSVLIFGAFCHWLQKNRSVEDLS</sequence>
<dbReference type="EMBL" id="ARXV01000011">
    <property type="protein sequence ID" value="KGD64087.1"/>
    <property type="molecule type" value="Genomic_DNA"/>
</dbReference>
<feature type="transmembrane region" description="Helical" evidence="1">
    <location>
        <begin position="80"/>
        <end position="102"/>
    </location>
</feature>
<keyword evidence="3" id="KW-1185">Reference proteome</keyword>
<evidence type="ECO:0000256" key="1">
    <source>
        <dbReference type="SAM" id="Phobius"/>
    </source>
</evidence>
<name>A0A095SHU8_9GAMM</name>
<feature type="transmembrane region" description="Helical" evidence="1">
    <location>
        <begin position="21"/>
        <end position="43"/>
    </location>
</feature>
<protein>
    <submittedName>
        <fullName evidence="2">Uncharacterized protein</fullName>
    </submittedName>
</protein>
<gene>
    <name evidence="2" type="ORF">Y5S_02627</name>
</gene>
<keyword evidence="1" id="KW-0472">Membrane</keyword>
<accession>A0A095SHU8</accession>
<keyword evidence="1" id="KW-1133">Transmembrane helix</keyword>
<comment type="caution">
    <text evidence="2">The sequence shown here is derived from an EMBL/GenBank/DDBJ whole genome shotgun (WGS) entry which is preliminary data.</text>
</comment>
<proteinExistence type="predicted"/>
<reference evidence="2 3" key="1">
    <citation type="submission" date="2012-09" db="EMBL/GenBank/DDBJ databases">
        <title>Genome Sequence of alkane-degrading Bacterium Alcanivorax sp. 19-m-6.</title>
        <authorList>
            <person name="Lai Q."/>
            <person name="Shao Z."/>
        </authorList>
    </citation>
    <scope>NUCLEOTIDE SEQUENCE [LARGE SCALE GENOMIC DNA]</scope>
    <source>
        <strain evidence="2 3">19-m-6</strain>
    </source>
</reference>
<organism evidence="2 3">
    <name type="scientific">Alcanivorax nanhaiticus</name>
    <dbReference type="NCBI Taxonomy" id="1177154"/>
    <lineage>
        <taxon>Bacteria</taxon>
        <taxon>Pseudomonadati</taxon>
        <taxon>Pseudomonadota</taxon>
        <taxon>Gammaproteobacteria</taxon>
        <taxon>Oceanospirillales</taxon>
        <taxon>Alcanivoracaceae</taxon>
        <taxon>Alcanivorax</taxon>
    </lineage>
</organism>
<dbReference type="RefSeq" id="WP_035233607.1">
    <property type="nucleotide sequence ID" value="NZ_ARXV01000011.1"/>
</dbReference>
<dbReference type="PATRIC" id="fig|1177154.3.peg.2661"/>
<dbReference type="Proteomes" id="UP000029444">
    <property type="component" value="Unassembled WGS sequence"/>
</dbReference>
<dbReference type="AlphaFoldDB" id="A0A095SHU8"/>
<keyword evidence="1" id="KW-0812">Transmembrane</keyword>
<feature type="transmembrane region" description="Helical" evidence="1">
    <location>
        <begin position="114"/>
        <end position="131"/>
    </location>
</feature>
<evidence type="ECO:0000313" key="2">
    <source>
        <dbReference type="EMBL" id="KGD64087.1"/>
    </source>
</evidence>
<feature type="transmembrane region" description="Helical" evidence="1">
    <location>
        <begin position="55"/>
        <end position="73"/>
    </location>
</feature>
<evidence type="ECO:0000313" key="3">
    <source>
        <dbReference type="Proteomes" id="UP000029444"/>
    </source>
</evidence>